<dbReference type="Proteomes" id="UP000271162">
    <property type="component" value="Unassembled WGS sequence"/>
</dbReference>
<accession>A0A0N4Y4J9</accession>
<evidence type="ECO:0000313" key="3">
    <source>
        <dbReference type="Proteomes" id="UP000271162"/>
    </source>
</evidence>
<keyword evidence="3" id="KW-1185">Reference proteome</keyword>
<feature type="transmembrane region" description="Helical" evidence="1">
    <location>
        <begin position="59"/>
        <end position="75"/>
    </location>
</feature>
<keyword evidence="1" id="KW-1133">Transmembrane helix</keyword>
<dbReference type="AlphaFoldDB" id="A0A0N4Y4J9"/>
<name>A0A0N4Y4J9_NIPBR</name>
<gene>
    <name evidence="2" type="ORF">NBR_LOCUS10828</name>
</gene>
<keyword evidence="1" id="KW-0472">Membrane</keyword>
<sequence length="77" mass="8577">MRVRGVLFIITIIIIINIINIIIIIIIIIVIIIIIAVVVAMNPEGRVISVRVLKIRSSASHFAVLLLLLLYSMTAEM</sequence>
<dbReference type="EMBL" id="UYSL01020395">
    <property type="protein sequence ID" value="VDL74417.1"/>
    <property type="molecule type" value="Genomic_DNA"/>
</dbReference>
<evidence type="ECO:0000313" key="4">
    <source>
        <dbReference type="WBParaSite" id="NBR_0001082701-mRNA-1"/>
    </source>
</evidence>
<keyword evidence="1" id="KW-0812">Transmembrane</keyword>
<protein>
    <submittedName>
        <fullName evidence="2 4">Uncharacterized protein</fullName>
    </submittedName>
</protein>
<dbReference type="WBParaSite" id="NBR_0001082701-mRNA-1">
    <property type="protein sequence ID" value="NBR_0001082701-mRNA-1"/>
    <property type="gene ID" value="NBR_0001082701"/>
</dbReference>
<proteinExistence type="predicted"/>
<evidence type="ECO:0000256" key="1">
    <source>
        <dbReference type="SAM" id="Phobius"/>
    </source>
</evidence>
<reference evidence="2 3" key="2">
    <citation type="submission" date="2018-11" db="EMBL/GenBank/DDBJ databases">
        <authorList>
            <consortium name="Pathogen Informatics"/>
        </authorList>
    </citation>
    <scope>NUCLEOTIDE SEQUENCE [LARGE SCALE GENOMIC DNA]</scope>
</reference>
<reference evidence="4" key="1">
    <citation type="submission" date="2017-02" db="UniProtKB">
        <authorList>
            <consortium name="WormBaseParasite"/>
        </authorList>
    </citation>
    <scope>IDENTIFICATION</scope>
</reference>
<feature type="transmembrane region" description="Helical" evidence="1">
    <location>
        <begin position="6"/>
        <end position="39"/>
    </location>
</feature>
<evidence type="ECO:0000313" key="2">
    <source>
        <dbReference type="EMBL" id="VDL74417.1"/>
    </source>
</evidence>
<organism evidence="4">
    <name type="scientific">Nippostrongylus brasiliensis</name>
    <name type="common">Rat hookworm</name>
    <dbReference type="NCBI Taxonomy" id="27835"/>
    <lineage>
        <taxon>Eukaryota</taxon>
        <taxon>Metazoa</taxon>
        <taxon>Ecdysozoa</taxon>
        <taxon>Nematoda</taxon>
        <taxon>Chromadorea</taxon>
        <taxon>Rhabditida</taxon>
        <taxon>Rhabditina</taxon>
        <taxon>Rhabditomorpha</taxon>
        <taxon>Strongyloidea</taxon>
        <taxon>Heligmosomidae</taxon>
        <taxon>Nippostrongylus</taxon>
    </lineage>
</organism>